<sequence length="531" mass="59277">MKAPALLLSVSAIVAGIVTRPLSSAAVTTYKERSYGEIVDFLLDLEAKYPDYAEVFSVQDKYDLPKREELQCTRNNEMVSCEQYVIKITDEATLPDPERPELIFSGAVHGNERVGPQVVVALAELLLSHATRSDGNPWLQQLVKTRTIVIVPTTNAYGYDHNVRRELKVDPNRDFPYNLGENEDCMVTMTARALNELWRDHLFQLGITFHAGMECITYEWGGKNHVKESGKSEKSPDDRSQQQIARIMSRFGGKFEESNDYYPDGTMNDVVYAVNGGMEDWGYAASWENKFTTPKPIKQCNPSSFGGYSADKTMYNNATHRAFNVLIETSDSKQPNATSLGDSSALSDEALSDYLPTTDMIGHVPRNVRLSLLYIDLVQPYVLWKTNPLNATVQETATFKWEVAGAITVDSTQLKVWADNQSDATLTQAQSGVTRWYHDDLGLNATTNNKGLFSADVDFETTGTYYIQAIATVDQDWATQGTGDDVPAPKVKPQTHIANARTNDKWLYSNNDRVVRGQTVWSSQVVKIVVA</sequence>
<keyword evidence="9" id="KW-1185">Reference proteome</keyword>
<dbReference type="FunFam" id="3.40.630.10:FF:000258">
    <property type="entry name" value="Uncharacterized protein"/>
    <property type="match status" value="1"/>
</dbReference>
<comment type="caution">
    <text evidence="5">Lacks conserved residue(s) required for the propagation of feature annotation.</text>
</comment>
<feature type="signal peptide" evidence="6">
    <location>
        <begin position="1"/>
        <end position="19"/>
    </location>
</feature>
<comment type="similarity">
    <text evidence="2 5">Belongs to the peptidase M14 family.</text>
</comment>
<dbReference type="GO" id="GO:0046872">
    <property type="term" value="F:metal ion binding"/>
    <property type="evidence" value="ECO:0007669"/>
    <property type="project" value="UniProtKB-KW"/>
</dbReference>
<organism evidence="8 9">
    <name type="scientific">Phytophthora oleae</name>
    <dbReference type="NCBI Taxonomy" id="2107226"/>
    <lineage>
        <taxon>Eukaryota</taxon>
        <taxon>Sar</taxon>
        <taxon>Stramenopiles</taxon>
        <taxon>Oomycota</taxon>
        <taxon>Peronosporomycetes</taxon>
        <taxon>Peronosporales</taxon>
        <taxon>Peronosporaceae</taxon>
        <taxon>Phytophthora</taxon>
    </lineage>
</organism>
<evidence type="ECO:0000259" key="7">
    <source>
        <dbReference type="PROSITE" id="PS52035"/>
    </source>
</evidence>
<accession>A0ABD3FMB7</accession>
<dbReference type="Pfam" id="PF00246">
    <property type="entry name" value="Peptidase_M14"/>
    <property type="match status" value="1"/>
</dbReference>
<dbReference type="EMBL" id="JBIMZQ010000018">
    <property type="protein sequence ID" value="KAL3666154.1"/>
    <property type="molecule type" value="Genomic_DNA"/>
</dbReference>
<evidence type="ECO:0000256" key="2">
    <source>
        <dbReference type="ARBA" id="ARBA00005988"/>
    </source>
</evidence>
<dbReference type="InterPro" id="IPR000834">
    <property type="entry name" value="Peptidase_M14"/>
</dbReference>
<dbReference type="CDD" id="cd00596">
    <property type="entry name" value="Peptidase_M14_like"/>
    <property type="match status" value="1"/>
</dbReference>
<dbReference type="InterPro" id="IPR057246">
    <property type="entry name" value="CARBOXYPEPT_ZN_1"/>
</dbReference>
<dbReference type="SMART" id="SM00631">
    <property type="entry name" value="Zn_pept"/>
    <property type="match status" value="1"/>
</dbReference>
<reference evidence="8 9" key="1">
    <citation type="submission" date="2024-09" db="EMBL/GenBank/DDBJ databases">
        <title>Genome sequencing and assembly of Phytophthora oleae, isolate VK10A, causative agent of rot of olive drupes.</title>
        <authorList>
            <person name="Conti Taguali S."/>
            <person name="Riolo M."/>
            <person name="La Spada F."/>
            <person name="Cacciola S.O."/>
            <person name="Dionisio G."/>
        </authorList>
    </citation>
    <scope>NUCLEOTIDE SEQUENCE [LARGE SCALE GENOMIC DNA]</scope>
    <source>
        <strain evidence="8 9">VK10A</strain>
    </source>
</reference>
<comment type="cofactor">
    <cofactor evidence="1">
        <name>Zn(2+)</name>
        <dbReference type="ChEBI" id="CHEBI:29105"/>
    </cofactor>
</comment>
<evidence type="ECO:0000256" key="5">
    <source>
        <dbReference type="PROSITE-ProRule" id="PRU01379"/>
    </source>
</evidence>
<dbReference type="PANTHER" id="PTHR11705">
    <property type="entry name" value="PROTEASE FAMILY M14 CARBOXYPEPTIDASE A,B"/>
    <property type="match status" value="1"/>
</dbReference>
<evidence type="ECO:0000256" key="3">
    <source>
        <dbReference type="ARBA" id="ARBA00022723"/>
    </source>
</evidence>
<dbReference type="Gene3D" id="3.40.630.10">
    <property type="entry name" value="Zn peptidases"/>
    <property type="match status" value="1"/>
</dbReference>
<evidence type="ECO:0000313" key="8">
    <source>
        <dbReference type="EMBL" id="KAL3666154.1"/>
    </source>
</evidence>
<evidence type="ECO:0000256" key="6">
    <source>
        <dbReference type="SAM" id="SignalP"/>
    </source>
</evidence>
<keyword evidence="4" id="KW-0862">Zinc</keyword>
<dbReference type="PROSITE" id="PS52035">
    <property type="entry name" value="PEPTIDASE_M14"/>
    <property type="match status" value="1"/>
</dbReference>
<dbReference type="Proteomes" id="UP001632037">
    <property type="component" value="Unassembled WGS sequence"/>
</dbReference>
<dbReference type="PROSITE" id="PS00132">
    <property type="entry name" value="CARBOXYPEPT_ZN_1"/>
    <property type="match status" value="1"/>
</dbReference>
<evidence type="ECO:0000313" key="9">
    <source>
        <dbReference type="Proteomes" id="UP001632037"/>
    </source>
</evidence>
<name>A0ABD3FMB7_9STRA</name>
<dbReference type="PANTHER" id="PTHR11705:SF138">
    <property type="entry name" value="PEPTIDASE M14 CARBOXYPEPTIDASE A DOMAIN-CONTAINING PROTEIN"/>
    <property type="match status" value="1"/>
</dbReference>
<gene>
    <name evidence="8" type="ORF">V7S43_008942</name>
</gene>
<keyword evidence="6" id="KW-0732">Signal</keyword>
<evidence type="ECO:0000256" key="1">
    <source>
        <dbReference type="ARBA" id="ARBA00001947"/>
    </source>
</evidence>
<protein>
    <recommendedName>
        <fullName evidence="7">Peptidase M14 domain-containing protein</fullName>
    </recommendedName>
</protein>
<keyword evidence="3" id="KW-0479">Metal-binding</keyword>
<comment type="caution">
    <text evidence="8">The sequence shown here is derived from an EMBL/GenBank/DDBJ whole genome shotgun (WGS) entry which is preliminary data.</text>
</comment>
<proteinExistence type="inferred from homology"/>
<dbReference type="SUPFAM" id="SSF53187">
    <property type="entry name" value="Zn-dependent exopeptidases"/>
    <property type="match status" value="1"/>
</dbReference>
<feature type="chain" id="PRO_5044797668" description="Peptidase M14 domain-containing protein" evidence="6">
    <location>
        <begin position="20"/>
        <end position="531"/>
    </location>
</feature>
<evidence type="ECO:0000256" key="4">
    <source>
        <dbReference type="ARBA" id="ARBA00022833"/>
    </source>
</evidence>
<dbReference type="AlphaFoldDB" id="A0ABD3FMB7"/>
<feature type="domain" description="Peptidase M14" evidence="7">
    <location>
        <begin position="31"/>
        <end position="318"/>
    </location>
</feature>